<gene>
    <name evidence="3" type="ORF">KHU32_18380</name>
</gene>
<feature type="signal peptide" evidence="2">
    <location>
        <begin position="1"/>
        <end position="23"/>
    </location>
</feature>
<evidence type="ECO:0000313" key="3">
    <source>
        <dbReference type="EMBL" id="MBS7812922.1"/>
    </source>
</evidence>
<name>A0ABS5QGW8_9PROT</name>
<dbReference type="Pfam" id="PF03401">
    <property type="entry name" value="TctC"/>
    <property type="match status" value="1"/>
</dbReference>
<evidence type="ECO:0000313" key="4">
    <source>
        <dbReference type="Proteomes" id="UP000766336"/>
    </source>
</evidence>
<keyword evidence="4" id="KW-1185">Reference proteome</keyword>
<reference evidence="3 4" key="1">
    <citation type="submission" date="2021-05" db="EMBL/GenBank/DDBJ databases">
        <title>Roseococcus sp. XZZS9, whole genome shotgun sequencing project.</title>
        <authorList>
            <person name="Zhao G."/>
            <person name="Shen L."/>
        </authorList>
    </citation>
    <scope>NUCLEOTIDE SEQUENCE [LARGE SCALE GENOMIC DNA]</scope>
    <source>
        <strain evidence="3 4">XZZS9</strain>
    </source>
</reference>
<dbReference type="InterPro" id="IPR042100">
    <property type="entry name" value="Bug_dom1"/>
</dbReference>
<protein>
    <submittedName>
        <fullName evidence="3">Tripartite tricarboxylate transporter substrate binding protein</fullName>
    </submittedName>
</protein>
<comment type="caution">
    <text evidence="3">The sequence shown here is derived from an EMBL/GenBank/DDBJ whole genome shotgun (WGS) entry which is preliminary data.</text>
</comment>
<evidence type="ECO:0000256" key="1">
    <source>
        <dbReference type="ARBA" id="ARBA00006987"/>
    </source>
</evidence>
<dbReference type="Gene3D" id="3.40.190.10">
    <property type="entry name" value="Periplasmic binding protein-like II"/>
    <property type="match status" value="1"/>
</dbReference>
<dbReference type="CDD" id="cd07012">
    <property type="entry name" value="PBP2_Bug_TTT"/>
    <property type="match status" value="1"/>
</dbReference>
<dbReference type="Gene3D" id="3.40.190.150">
    <property type="entry name" value="Bordetella uptake gene, domain 1"/>
    <property type="match status" value="1"/>
</dbReference>
<keyword evidence="2" id="KW-0732">Signal</keyword>
<dbReference type="InterPro" id="IPR005064">
    <property type="entry name" value="BUG"/>
</dbReference>
<dbReference type="Proteomes" id="UP000766336">
    <property type="component" value="Unassembled WGS sequence"/>
</dbReference>
<dbReference type="EMBL" id="JAHCDA010000004">
    <property type="protein sequence ID" value="MBS7812922.1"/>
    <property type="molecule type" value="Genomic_DNA"/>
</dbReference>
<feature type="chain" id="PRO_5047212521" evidence="2">
    <location>
        <begin position="24"/>
        <end position="322"/>
    </location>
</feature>
<organism evidence="3 4">
    <name type="scientific">Roseococcus pinisoli</name>
    <dbReference type="NCBI Taxonomy" id="2835040"/>
    <lineage>
        <taxon>Bacteria</taxon>
        <taxon>Pseudomonadati</taxon>
        <taxon>Pseudomonadota</taxon>
        <taxon>Alphaproteobacteria</taxon>
        <taxon>Acetobacterales</taxon>
        <taxon>Roseomonadaceae</taxon>
        <taxon>Roseococcus</taxon>
    </lineage>
</organism>
<dbReference type="PANTHER" id="PTHR42928:SF5">
    <property type="entry name" value="BLR1237 PROTEIN"/>
    <property type="match status" value="1"/>
</dbReference>
<accession>A0ABS5QGW8</accession>
<comment type="similarity">
    <text evidence="1">Belongs to the UPF0065 (bug) family.</text>
</comment>
<dbReference type="PIRSF" id="PIRSF017082">
    <property type="entry name" value="YflP"/>
    <property type="match status" value="1"/>
</dbReference>
<evidence type="ECO:0000256" key="2">
    <source>
        <dbReference type="SAM" id="SignalP"/>
    </source>
</evidence>
<dbReference type="PANTHER" id="PTHR42928">
    <property type="entry name" value="TRICARBOXYLATE-BINDING PROTEIN"/>
    <property type="match status" value="1"/>
</dbReference>
<dbReference type="SUPFAM" id="SSF53850">
    <property type="entry name" value="Periplasmic binding protein-like II"/>
    <property type="match status" value="1"/>
</dbReference>
<sequence>MNRRHLLVLGAASPGLPALPALAQSRTITLIVPFAAGGNVDTVARLAASELTRRLGQNVVVENAPGAGGTIGTERAARAAPDGHTLLLGVESPFTISPFVTPSAVRYQPLRDFAPIGMIASLPLTLVGRPDLPATDMAGVIALSKSKPEGLTFASSGTGTSLHLWGEIIARRSGARLEHVPYRVAAQIPTDLMAGRLDLAVLSVTSTASLVREGRIKAFAVSSLEPSPQLPDVPPLARLPEFAGLEMLAWQALFAPARTDPAILRRIAGELDAMLADESFRQRLAAVGMTPWQRTPDELTALVRSELARYEEVVRQGNIRAE</sequence>
<dbReference type="RefSeq" id="WP_213671631.1">
    <property type="nucleotide sequence ID" value="NZ_JAHCDA010000004.1"/>
</dbReference>
<proteinExistence type="inferred from homology"/>